<protein>
    <recommendedName>
        <fullName evidence="2">Xylose isomerase-like TIM barrel domain-containing protein</fullName>
    </recommendedName>
</protein>
<proteinExistence type="predicted"/>
<organism evidence="1">
    <name type="scientific">bioreactor metagenome</name>
    <dbReference type="NCBI Taxonomy" id="1076179"/>
    <lineage>
        <taxon>unclassified sequences</taxon>
        <taxon>metagenomes</taxon>
        <taxon>ecological metagenomes</taxon>
    </lineage>
</organism>
<comment type="caution">
    <text evidence="1">The sequence shown here is derived from an EMBL/GenBank/DDBJ whole genome shotgun (WGS) entry which is preliminary data.</text>
</comment>
<dbReference type="AlphaFoldDB" id="A0A645GEE0"/>
<dbReference type="InterPro" id="IPR036237">
    <property type="entry name" value="Xyl_isomerase-like_sf"/>
</dbReference>
<sequence length="162" mass="18585">MRILFENLWWPGLRMTDASGYRILERELEFEDWGLCLDTGHLLVSLGGVRTEDEATDILLRTIDSYPGDMIDRIGAMHLHLNTSADFMRSYRKDGEVPAKREDRIFAAYDLIYGSDSHDPFTSYGVRDVVEAIRPETVTHEMKTGDPGRMMSDFICQRSLFG</sequence>
<gene>
    <name evidence="1" type="ORF">SDC9_172452</name>
</gene>
<evidence type="ECO:0000313" key="1">
    <source>
        <dbReference type="EMBL" id="MPN25045.1"/>
    </source>
</evidence>
<evidence type="ECO:0008006" key="2">
    <source>
        <dbReference type="Google" id="ProtNLM"/>
    </source>
</evidence>
<dbReference type="SUPFAM" id="SSF51658">
    <property type="entry name" value="Xylose isomerase-like"/>
    <property type="match status" value="1"/>
</dbReference>
<dbReference type="Gene3D" id="3.20.20.150">
    <property type="entry name" value="Divalent-metal-dependent TIM barrel enzymes"/>
    <property type="match status" value="1"/>
</dbReference>
<reference evidence="1" key="1">
    <citation type="submission" date="2019-08" db="EMBL/GenBank/DDBJ databases">
        <authorList>
            <person name="Kucharzyk K."/>
            <person name="Murdoch R.W."/>
            <person name="Higgins S."/>
            <person name="Loffler F."/>
        </authorList>
    </citation>
    <scope>NUCLEOTIDE SEQUENCE</scope>
</reference>
<accession>A0A645GEE0</accession>
<dbReference type="EMBL" id="VSSQ01074086">
    <property type="protein sequence ID" value="MPN25045.1"/>
    <property type="molecule type" value="Genomic_DNA"/>
</dbReference>
<name>A0A645GEE0_9ZZZZ</name>